<evidence type="ECO:0000256" key="2">
    <source>
        <dbReference type="SAM" id="Phobius"/>
    </source>
</evidence>
<keyword evidence="2" id="KW-0812">Transmembrane</keyword>
<keyword evidence="1" id="KW-0175">Coiled coil</keyword>
<feature type="coiled-coil region" evidence="1">
    <location>
        <begin position="122"/>
        <end position="163"/>
    </location>
</feature>
<evidence type="ECO:0000313" key="4">
    <source>
        <dbReference type="Proteomes" id="UP001318860"/>
    </source>
</evidence>
<sequence length="203" mass="23483">MRGYGNRIVALLSSRVGAEDARNKMKFFRRGRDIFSIGEFKKAQDQYNLLLAQQEDFWKQRAKIFWLKGGDANTKYFHTVASSRKRHNLFDRLKNEAGSWLTWDSGLGNHIVNALVDENKRMEKALEEDEYLLRNVEALEEENKRLKKALEEAEKNCKGKLATILMWLVMVLSLFWWISSKMIDGYGDGANGYGFGGMKMELA</sequence>
<comment type="caution">
    <text evidence="3">The sequence shown here is derived from an EMBL/GenBank/DDBJ whole genome shotgun (WGS) entry which is preliminary data.</text>
</comment>
<dbReference type="EMBL" id="JABTTQ020000006">
    <property type="protein sequence ID" value="KAK6153950.1"/>
    <property type="molecule type" value="Genomic_DNA"/>
</dbReference>
<gene>
    <name evidence="3" type="ORF">DH2020_013589</name>
</gene>
<keyword evidence="2" id="KW-0472">Membrane</keyword>
<evidence type="ECO:0000256" key="1">
    <source>
        <dbReference type="SAM" id="Coils"/>
    </source>
</evidence>
<organism evidence="3 4">
    <name type="scientific">Rehmannia glutinosa</name>
    <name type="common">Chinese foxglove</name>
    <dbReference type="NCBI Taxonomy" id="99300"/>
    <lineage>
        <taxon>Eukaryota</taxon>
        <taxon>Viridiplantae</taxon>
        <taxon>Streptophyta</taxon>
        <taxon>Embryophyta</taxon>
        <taxon>Tracheophyta</taxon>
        <taxon>Spermatophyta</taxon>
        <taxon>Magnoliopsida</taxon>
        <taxon>eudicotyledons</taxon>
        <taxon>Gunneridae</taxon>
        <taxon>Pentapetalae</taxon>
        <taxon>asterids</taxon>
        <taxon>lamiids</taxon>
        <taxon>Lamiales</taxon>
        <taxon>Orobanchaceae</taxon>
        <taxon>Rehmannieae</taxon>
        <taxon>Rehmannia</taxon>
    </lineage>
</organism>
<dbReference type="Proteomes" id="UP001318860">
    <property type="component" value="Unassembled WGS sequence"/>
</dbReference>
<keyword evidence="4" id="KW-1185">Reference proteome</keyword>
<proteinExistence type="predicted"/>
<name>A0ABR0X3C6_REHGL</name>
<protein>
    <submittedName>
        <fullName evidence="3">Uncharacterized protein</fullName>
    </submittedName>
</protein>
<feature type="transmembrane region" description="Helical" evidence="2">
    <location>
        <begin position="161"/>
        <end position="178"/>
    </location>
</feature>
<reference evidence="3 4" key="1">
    <citation type="journal article" date="2021" name="Comput. Struct. Biotechnol. J.">
        <title>De novo genome assembly of the potent medicinal plant Rehmannia glutinosa using nanopore technology.</title>
        <authorList>
            <person name="Ma L."/>
            <person name="Dong C."/>
            <person name="Song C."/>
            <person name="Wang X."/>
            <person name="Zheng X."/>
            <person name="Niu Y."/>
            <person name="Chen S."/>
            <person name="Feng W."/>
        </authorList>
    </citation>
    <scope>NUCLEOTIDE SEQUENCE [LARGE SCALE GENOMIC DNA]</scope>
    <source>
        <strain evidence="3">DH-2019</strain>
    </source>
</reference>
<keyword evidence="2" id="KW-1133">Transmembrane helix</keyword>
<accession>A0ABR0X3C6</accession>
<evidence type="ECO:0000313" key="3">
    <source>
        <dbReference type="EMBL" id="KAK6153950.1"/>
    </source>
</evidence>